<accession>A0A8D3B887</accession>
<proteinExistence type="predicted"/>
<dbReference type="AlphaFoldDB" id="A0A8D3B887"/>
<dbReference type="Proteomes" id="UP000694558">
    <property type="component" value="Chromosome 14"/>
</dbReference>
<sequence>GEMWGEAWVRMRPTRLVLKRGKVKSARATTPPMEWPTSTTLWGGFFRYVDCASIVTGCKSECITTLYDVIF</sequence>
<evidence type="ECO:0000313" key="2">
    <source>
        <dbReference type="Proteomes" id="UP000694558"/>
    </source>
</evidence>
<name>A0A8D3B887_SCOMX</name>
<organism evidence="1 2">
    <name type="scientific">Scophthalmus maximus</name>
    <name type="common">Turbot</name>
    <name type="synonym">Psetta maxima</name>
    <dbReference type="NCBI Taxonomy" id="52904"/>
    <lineage>
        <taxon>Eukaryota</taxon>
        <taxon>Metazoa</taxon>
        <taxon>Chordata</taxon>
        <taxon>Craniata</taxon>
        <taxon>Vertebrata</taxon>
        <taxon>Euteleostomi</taxon>
        <taxon>Actinopterygii</taxon>
        <taxon>Neopterygii</taxon>
        <taxon>Teleostei</taxon>
        <taxon>Neoteleostei</taxon>
        <taxon>Acanthomorphata</taxon>
        <taxon>Carangaria</taxon>
        <taxon>Pleuronectiformes</taxon>
        <taxon>Pleuronectoidei</taxon>
        <taxon>Scophthalmidae</taxon>
        <taxon>Scophthalmus</taxon>
    </lineage>
</organism>
<dbReference type="Ensembl" id="ENSSMAT00000030447.2">
    <property type="protein sequence ID" value="ENSSMAP00000030077.2"/>
    <property type="gene ID" value="ENSSMAG00000018451.2"/>
</dbReference>
<reference evidence="1" key="2">
    <citation type="submission" date="2025-08" db="UniProtKB">
        <authorList>
            <consortium name="Ensembl"/>
        </authorList>
    </citation>
    <scope>IDENTIFICATION</scope>
</reference>
<reference evidence="1" key="1">
    <citation type="submission" date="2023-05" db="EMBL/GenBank/DDBJ databases">
        <title>High-quality long-read genome of Scophthalmus maximus.</title>
        <authorList>
            <person name="Lien S."/>
            <person name="Martinez P."/>
        </authorList>
    </citation>
    <scope>NUCLEOTIDE SEQUENCE [LARGE SCALE GENOMIC DNA]</scope>
</reference>
<protein>
    <submittedName>
        <fullName evidence="1">Uncharacterized protein</fullName>
    </submittedName>
</protein>
<evidence type="ECO:0000313" key="1">
    <source>
        <dbReference type="Ensembl" id="ENSSMAP00000030077.2"/>
    </source>
</evidence>